<evidence type="ECO:0000256" key="1">
    <source>
        <dbReference type="ARBA" id="ARBA00005228"/>
    </source>
</evidence>
<feature type="domain" description="Peptidase S9A N-terminal" evidence="9">
    <location>
        <begin position="49"/>
        <end position="435"/>
    </location>
</feature>
<name>A0A7K1TFZ1_9BACT</name>
<evidence type="ECO:0000313" key="10">
    <source>
        <dbReference type="EMBL" id="MVN77308.1"/>
    </source>
</evidence>
<feature type="signal peptide" evidence="7">
    <location>
        <begin position="1"/>
        <end position="19"/>
    </location>
</feature>
<dbReference type="Pfam" id="PF00326">
    <property type="entry name" value="Peptidase_S9"/>
    <property type="match status" value="1"/>
</dbReference>
<dbReference type="InterPro" id="IPR051543">
    <property type="entry name" value="Serine_Peptidase_S9A"/>
</dbReference>
<accession>A0A7K1TFZ1</accession>
<keyword evidence="2" id="KW-0645">Protease</keyword>
<evidence type="ECO:0000259" key="9">
    <source>
        <dbReference type="Pfam" id="PF02897"/>
    </source>
</evidence>
<sequence>MKTLSTFWLSCLGALSALAAQAQSQSMASTTMPTPPTAAIKPKQLVSPHGTRTDNYYWLNERENPQVLDYLKQENAYFDEKMAPVKGLEEKLFNEMKGRIKEQDESVPFRDNGYYYYTRYELGGEYPLYCRKAGNLQAPEEIMLNGNQMGQGKSYFAVGGYEVSDNNEVLAFGTDTVSRRLYTLRFKNLKTGQAYPEKIANTAGSAVWAADNKTVFYAKKDVTTLLPYQVYRHTLGTDPAQDVLVYEEKDNTFGVNIERSKSRRYVGITLHSSLSSEYRYLDASKPTGQFKVFLPREADHLYEVQDANGQFYIRTNWEAPNFRIMASPVTNTGKGQWEDVVPQRDDVFIEQMELFKDYLVLNEREEGLRQLRVINFKDEVGHTVDFRELAYTTFIGANPEFDTPLLRFTYTSFTTPSTTYDYNMATHKLALLKEQPVLGGFNKVDYVTERTFVKARDGKLIPVAIVYKKGFKKDGTAPVLQYAYGSYGLSMDPTFSAARLSLLNRGFAYVLCGIRGGQELGRQWFEDGRMLHKVNSFNDFIDCSQYLIKEKYTTPAKLFALGGSAGGLLMGAVVNMRPDLYKGVIAAVPFVDVVTTMSDASIPLTTGEYDQWGNPAEKKYYDYMLSYSPYDNVKAQKYPNMLVLTGLHDSQVQYFEPAKWVAKLRATKTDNHLLLMHTDMEAGHGGASGRFKALHDVARQYAFLFLLLGQKSAM</sequence>
<feature type="domain" description="Peptidase S9 prolyl oligopeptidase catalytic" evidence="8">
    <location>
        <begin position="494"/>
        <end position="708"/>
    </location>
</feature>
<dbReference type="FunFam" id="3.40.50.1820:FF:000005">
    <property type="entry name" value="Prolyl endopeptidase"/>
    <property type="match status" value="1"/>
</dbReference>
<comment type="similarity">
    <text evidence="1">Belongs to the peptidase S9A family.</text>
</comment>
<dbReference type="Proteomes" id="UP000441336">
    <property type="component" value="Unassembled WGS sequence"/>
</dbReference>
<evidence type="ECO:0000259" key="8">
    <source>
        <dbReference type="Pfam" id="PF00326"/>
    </source>
</evidence>
<dbReference type="SUPFAM" id="SSF53474">
    <property type="entry name" value="alpha/beta-Hydrolases"/>
    <property type="match status" value="1"/>
</dbReference>
<comment type="caution">
    <text evidence="10">The sequence shown here is derived from an EMBL/GenBank/DDBJ whole genome shotgun (WGS) entry which is preliminary data.</text>
</comment>
<dbReference type="InterPro" id="IPR002470">
    <property type="entry name" value="Peptidase_S9A"/>
</dbReference>
<dbReference type="GO" id="GO:0004252">
    <property type="term" value="F:serine-type endopeptidase activity"/>
    <property type="evidence" value="ECO:0007669"/>
    <property type="project" value="InterPro"/>
</dbReference>
<dbReference type="Gene3D" id="2.130.10.120">
    <property type="entry name" value="Prolyl oligopeptidase, N-terminal domain"/>
    <property type="match status" value="1"/>
</dbReference>
<evidence type="ECO:0000256" key="5">
    <source>
        <dbReference type="ARBA" id="ARBA00060121"/>
    </source>
</evidence>
<dbReference type="SUPFAM" id="SSF50993">
    <property type="entry name" value="Peptidase/esterase 'gauge' domain"/>
    <property type="match status" value="1"/>
</dbReference>
<dbReference type="Gene3D" id="3.40.50.1820">
    <property type="entry name" value="alpha/beta hydrolase"/>
    <property type="match status" value="1"/>
</dbReference>
<evidence type="ECO:0000256" key="3">
    <source>
        <dbReference type="ARBA" id="ARBA00022801"/>
    </source>
</evidence>
<feature type="chain" id="PRO_5029442801" description="Proline-specific endopeptidase" evidence="7">
    <location>
        <begin position="20"/>
        <end position="714"/>
    </location>
</feature>
<proteinExistence type="inferred from homology"/>
<dbReference type="Pfam" id="PF02897">
    <property type="entry name" value="Peptidase_S9_N"/>
    <property type="match status" value="1"/>
</dbReference>
<evidence type="ECO:0000256" key="6">
    <source>
        <dbReference type="ARBA" id="ARBA00081187"/>
    </source>
</evidence>
<protein>
    <recommendedName>
        <fullName evidence="6">Proline-specific endopeptidase</fullName>
    </recommendedName>
</protein>
<reference evidence="10 11" key="1">
    <citation type="submission" date="2019-12" db="EMBL/GenBank/DDBJ databases">
        <title>Hymenobacter sp. HMF4947 Genome sequencing and assembly.</title>
        <authorList>
            <person name="Kang H."/>
            <person name="Cha I."/>
            <person name="Kim H."/>
            <person name="Joh K."/>
        </authorList>
    </citation>
    <scope>NUCLEOTIDE SEQUENCE [LARGE SCALE GENOMIC DNA]</scope>
    <source>
        <strain evidence="10 11">HMF4947</strain>
    </source>
</reference>
<comment type="function">
    <text evidence="5">Cleaves peptide bonds on the C-terminal side of prolyl residues within peptides that are up to approximately 30 amino acids long. Has an absolute requirement for an X-Pro bond in the trans configuration immediately preceding the Pro-Y scissible bond.</text>
</comment>
<keyword evidence="4" id="KW-0720">Serine protease</keyword>
<gene>
    <name evidence="10" type="ORF">GO988_13315</name>
</gene>
<dbReference type="EMBL" id="WQKZ01000003">
    <property type="protein sequence ID" value="MVN77308.1"/>
    <property type="molecule type" value="Genomic_DNA"/>
</dbReference>
<dbReference type="GO" id="GO:0006508">
    <property type="term" value="P:proteolysis"/>
    <property type="evidence" value="ECO:0007669"/>
    <property type="project" value="UniProtKB-KW"/>
</dbReference>
<dbReference type="InterPro" id="IPR023302">
    <property type="entry name" value="Pept_S9A_N"/>
</dbReference>
<evidence type="ECO:0000256" key="7">
    <source>
        <dbReference type="SAM" id="SignalP"/>
    </source>
</evidence>
<dbReference type="PANTHER" id="PTHR11757:SF19">
    <property type="entry name" value="PROLYL ENDOPEPTIDASE-LIKE"/>
    <property type="match status" value="1"/>
</dbReference>
<dbReference type="PANTHER" id="PTHR11757">
    <property type="entry name" value="PROTEASE FAMILY S9A OLIGOPEPTIDASE"/>
    <property type="match status" value="1"/>
</dbReference>
<dbReference type="AlphaFoldDB" id="A0A7K1TFZ1"/>
<keyword evidence="7" id="KW-0732">Signal</keyword>
<dbReference type="InterPro" id="IPR029058">
    <property type="entry name" value="AB_hydrolase_fold"/>
</dbReference>
<evidence type="ECO:0000256" key="2">
    <source>
        <dbReference type="ARBA" id="ARBA00022670"/>
    </source>
</evidence>
<evidence type="ECO:0000256" key="4">
    <source>
        <dbReference type="ARBA" id="ARBA00022825"/>
    </source>
</evidence>
<keyword evidence="11" id="KW-1185">Reference proteome</keyword>
<dbReference type="PRINTS" id="PR00862">
    <property type="entry name" value="PROLIGOPTASE"/>
</dbReference>
<keyword evidence="3" id="KW-0378">Hydrolase</keyword>
<organism evidence="10 11">
    <name type="scientific">Hymenobacter ginkgonis</name>
    <dbReference type="NCBI Taxonomy" id="2682976"/>
    <lineage>
        <taxon>Bacteria</taxon>
        <taxon>Pseudomonadati</taxon>
        <taxon>Bacteroidota</taxon>
        <taxon>Cytophagia</taxon>
        <taxon>Cytophagales</taxon>
        <taxon>Hymenobacteraceae</taxon>
        <taxon>Hymenobacter</taxon>
    </lineage>
</organism>
<evidence type="ECO:0000313" key="11">
    <source>
        <dbReference type="Proteomes" id="UP000441336"/>
    </source>
</evidence>
<dbReference type="InterPro" id="IPR001375">
    <property type="entry name" value="Peptidase_S9_cat"/>
</dbReference>